<dbReference type="Proteomes" id="UP001652642">
    <property type="component" value="Chromosome 8"/>
</dbReference>
<feature type="region of interest" description="Disordered" evidence="1">
    <location>
        <begin position="14"/>
        <end position="78"/>
    </location>
</feature>
<sequence length="229" mass="24439">MMVVVVLVVLARGSTEGAEGRRSSRPVGEEEEEEEGALPGGRLGRGTRVSPFSPPARFGPARSIPTTDRPTLVPFLSLPFGSPAMARSGWKWRQREAREEPELPLLEELLRTLLAGERAPVAAAAAGARSCSWPAEEEEEAEKEAAEATPGRSPRGRGMEAEGRGGGGEEAEAKEGRAATTVAGRRMMRMMREAEAAVPPQGPRRPSPKMAPARGPSPLALFFLPQGVR</sequence>
<feature type="chain" id="PRO_5045861588" evidence="2">
    <location>
        <begin position="18"/>
        <end position="229"/>
    </location>
</feature>
<evidence type="ECO:0000256" key="1">
    <source>
        <dbReference type="SAM" id="MobiDB-lite"/>
    </source>
</evidence>
<dbReference type="RefSeq" id="XP_072835119.1">
    <property type="nucleotide sequence ID" value="XM_072979018.1"/>
</dbReference>
<evidence type="ECO:0000313" key="4">
    <source>
        <dbReference type="RefSeq" id="XP_072835119.1"/>
    </source>
</evidence>
<feature type="compositionally biased region" description="Low complexity" evidence="1">
    <location>
        <begin position="120"/>
        <end position="134"/>
    </location>
</feature>
<protein>
    <submittedName>
        <fullName evidence="4">Uncharacterized protein</fullName>
    </submittedName>
</protein>
<feature type="signal peptide" evidence="2">
    <location>
        <begin position="1"/>
        <end position="17"/>
    </location>
</feature>
<dbReference type="GeneID" id="140701862"/>
<feature type="region of interest" description="Disordered" evidence="1">
    <location>
        <begin position="120"/>
        <end position="179"/>
    </location>
</feature>
<feature type="region of interest" description="Disordered" evidence="1">
    <location>
        <begin position="194"/>
        <end position="229"/>
    </location>
</feature>
<reference evidence="4" key="1">
    <citation type="submission" date="2025-08" db="UniProtKB">
        <authorList>
            <consortium name="RefSeq"/>
        </authorList>
    </citation>
    <scope>IDENTIFICATION</scope>
</reference>
<accession>A0ABM5EPP1</accession>
<proteinExistence type="predicted"/>
<organism evidence="3 4">
    <name type="scientific">Pogona vitticeps</name>
    <name type="common">central bearded dragon</name>
    <dbReference type="NCBI Taxonomy" id="103695"/>
    <lineage>
        <taxon>Eukaryota</taxon>
        <taxon>Metazoa</taxon>
        <taxon>Chordata</taxon>
        <taxon>Craniata</taxon>
        <taxon>Vertebrata</taxon>
        <taxon>Euteleostomi</taxon>
        <taxon>Lepidosauria</taxon>
        <taxon>Squamata</taxon>
        <taxon>Bifurcata</taxon>
        <taxon>Unidentata</taxon>
        <taxon>Episquamata</taxon>
        <taxon>Toxicofera</taxon>
        <taxon>Iguania</taxon>
        <taxon>Acrodonta</taxon>
        <taxon>Agamidae</taxon>
        <taxon>Amphibolurinae</taxon>
        <taxon>Pogona</taxon>
    </lineage>
</organism>
<evidence type="ECO:0000313" key="3">
    <source>
        <dbReference type="Proteomes" id="UP001652642"/>
    </source>
</evidence>
<evidence type="ECO:0000256" key="2">
    <source>
        <dbReference type="SAM" id="SignalP"/>
    </source>
</evidence>
<gene>
    <name evidence="4" type="primary">LOC140701862</name>
</gene>
<keyword evidence="3" id="KW-1185">Reference proteome</keyword>
<keyword evidence="2" id="KW-0732">Signal</keyword>
<name>A0ABM5EPP1_9SAUR</name>